<accession>A0A1S6JHG3</accession>
<dbReference type="AlphaFoldDB" id="A0A1S6JHG3"/>
<keyword evidence="1" id="KW-0808">Transferase</keyword>
<dbReference type="InterPro" id="IPR036890">
    <property type="entry name" value="HATPase_C_sf"/>
</dbReference>
<gene>
    <name evidence="3" type="ORF">B1H29_33775</name>
</gene>
<organism evidence="3 4">
    <name type="scientific">Streptomyces pactum</name>
    <dbReference type="NCBI Taxonomy" id="68249"/>
    <lineage>
        <taxon>Bacteria</taxon>
        <taxon>Bacillati</taxon>
        <taxon>Actinomycetota</taxon>
        <taxon>Actinomycetes</taxon>
        <taxon>Kitasatosporales</taxon>
        <taxon>Streptomycetaceae</taxon>
        <taxon>Streptomyces</taxon>
    </lineage>
</organism>
<dbReference type="Gene3D" id="3.30.565.10">
    <property type="entry name" value="Histidine kinase-like ATPase, C-terminal domain"/>
    <property type="match status" value="1"/>
</dbReference>
<dbReference type="SUPFAM" id="SSF55874">
    <property type="entry name" value="ATPase domain of HSP90 chaperone/DNA topoisomerase II/histidine kinase"/>
    <property type="match status" value="1"/>
</dbReference>
<dbReference type="InterPro" id="IPR003594">
    <property type="entry name" value="HATPase_dom"/>
</dbReference>
<evidence type="ECO:0000259" key="2">
    <source>
        <dbReference type="Pfam" id="PF13581"/>
    </source>
</evidence>
<sequence length="148" mass="15875">MCDRHTTEPVAEQYGADRRRRYRPCKPAEARRTVERVVTECCGTDGRAGCDAGALSDAVLVASELTTNAILHGGGITDFQVDVVGPGVRLSVCDRSHDLPVAVPRTDPQGRRRVGGRGWPIVCRLARDVRVADLPSGGKCITVVVPLS</sequence>
<dbReference type="InterPro" id="IPR050267">
    <property type="entry name" value="Anti-sigma-factor_SerPK"/>
</dbReference>
<keyword evidence="1" id="KW-0723">Serine/threonine-protein kinase</keyword>
<name>A0A1S6JHG3_9ACTN</name>
<keyword evidence="4" id="KW-1185">Reference proteome</keyword>
<evidence type="ECO:0000313" key="4">
    <source>
        <dbReference type="Proteomes" id="UP000189443"/>
    </source>
</evidence>
<proteinExistence type="predicted"/>
<feature type="domain" description="Histidine kinase/HSP90-like ATPase" evidence="2">
    <location>
        <begin position="30"/>
        <end position="143"/>
    </location>
</feature>
<dbReference type="KEGG" id="spac:B1H29_33775"/>
<keyword evidence="3" id="KW-0547">Nucleotide-binding</keyword>
<dbReference type="CDD" id="cd16936">
    <property type="entry name" value="HATPase_RsbW-like"/>
    <property type="match status" value="1"/>
</dbReference>
<dbReference type="GO" id="GO:0005524">
    <property type="term" value="F:ATP binding"/>
    <property type="evidence" value="ECO:0007669"/>
    <property type="project" value="UniProtKB-KW"/>
</dbReference>
<evidence type="ECO:0000313" key="3">
    <source>
        <dbReference type="EMBL" id="AQS71198.1"/>
    </source>
</evidence>
<dbReference type="RefSeq" id="WP_055420336.1">
    <property type="nucleotide sequence ID" value="NZ_CP019724.1"/>
</dbReference>
<dbReference type="PANTHER" id="PTHR35526:SF3">
    <property type="entry name" value="ANTI-SIGMA-F FACTOR RSBW"/>
    <property type="match status" value="1"/>
</dbReference>
<evidence type="ECO:0000256" key="1">
    <source>
        <dbReference type="ARBA" id="ARBA00022527"/>
    </source>
</evidence>
<dbReference type="PANTHER" id="PTHR35526">
    <property type="entry name" value="ANTI-SIGMA-F FACTOR RSBW-RELATED"/>
    <property type="match status" value="1"/>
</dbReference>
<dbReference type="OrthoDB" id="5184679at2"/>
<dbReference type="EMBL" id="CP019724">
    <property type="protein sequence ID" value="AQS71198.1"/>
    <property type="molecule type" value="Genomic_DNA"/>
</dbReference>
<reference evidence="3 4" key="1">
    <citation type="submission" date="2017-02" db="EMBL/GenBank/DDBJ databases">
        <title>Streptomyces pactum ACT12 Genome sequencing and assembly.</title>
        <authorList>
            <person name="Xue Q."/>
            <person name="Yan X."/>
            <person name="Jia L."/>
            <person name="Yan H."/>
        </authorList>
    </citation>
    <scope>NUCLEOTIDE SEQUENCE [LARGE SCALE GENOMIC DNA]</scope>
    <source>
        <strain evidence="3 4">ACT12</strain>
    </source>
</reference>
<dbReference type="Proteomes" id="UP000189443">
    <property type="component" value="Chromosome"/>
</dbReference>
<keyword evidence="1" id="KW-0418">Kinase</keyword>
<protein>
    <submittedName>
        <fullName evidence="3">ATP-binding protein</fullName>
    </submittedName>
</protein>
<keyword evidence="3" id="KW-0067">ATP-binding</keyword>
<dbReference type="Pfam" id="PF13581">
    <property type="entry name" value="HATPase_c_2"/>
    <property type="match status" value="1"/>
</dbReference>
<dbReference type="GO" id="GO:0004674">
    <property type="term" value="F:protein serine/threonine kinase activity"/>
    <property type="evidence" value="ECO:0007669"/>
    <property type="project" value="UniProtKB-KW"/>
</dbReference>